<proteinExistence type="predicted"/>
<keyword evidence="4 6" id="KW-1133">Transmembrane helix</keyword>
<dbReference type="PANTHER" id="PTHR43791:SF19">
    <property type="entry name" value="TRANSPORTER, PUTATIVE (AFU_ORTHOLOGUE AFUA_1G01812)-RELATED"/>
    <property type="match status" value="1"/>
</dbReference>
<dbReference type="Pfam" id="PF07690">
    <property type="entry name" value="MFS_1"/>
    <property type="match status" value="1"/>
</dbReference>
<dbReference type="InterPro" id="IPR011701">
    <property type="entry name" value="MFS"/>
</dbReference>
<dbReference type="SUPFAM" id="SSF103473">
    <property type="entry name" value="MFS general substrate transporter"/>
    <property type="match status" value="1"/>
</dbReference>
<keyword evidence="3 6" id="KW-0812">Transmembrane</keyword>
<dbReference type="PANTHER" id="PTHR43791">
    <property type="entry name" value="PERMEASE-RELATED"/>
    <property type="match status" value="1"/>
</dbReference>
<feature type="transmembrane region" description="Helical" evidence="6">
    <location>
        <begin position="161"/>
        <end position="182"/>
    </location>
</feature>
<reference evidence="8 9" key="1">
    <citation type="journal article" date="2023" name="IMA Fungus">
        <title>Comparative genomic study of the Penicillium genus elucidates a diverse pangenome and 15 lateral gene transfer events.</title>
        <authorList>
            <person name="Petersen C."/>
            <person name="Sorensen T."/>
            <person name="Nielsen M.R."/>
            <person name="Sondergaard T.E."/>
            <person name="Sorensen J.L."/>
            <person name="Fitzpatrick D.A."/>
            <person name="Frisvad J.C."/>
            <person name="Nielsen K.L."/>
        </authorList>
    </citation>
    <scope>NUCLEOTIDE SEQUENCE [LARGE SCALE GENOMIC DNA]</scope>
    <source>
        <strain evidence="8 9">IBT 35679</strain>
    </source>
</reference>
<accession>A0AAD6D795</accession>
<dbReference type="AlphaFoldDB" id="A0AAD6D795"/>
<dbReference type="Proteomes" id="UP001220324">
    <property type="component" value="Unassembled WGS sequence"/>
</dbReference>
<evidence type="ECO:0000256" key="1">
    <source>
        <dbReference type="ARBA" id="ARBA00004141"/>
    </source>
</evidence>
<dbReference type="GO" id="GO:0022857">
    <property type="term" value="F:transmembrane transporter activity"/>
    <property type="evidence" value="ECO:0007669"/>
    <property type="project" value="InterPro"/>
</dbReference>
<protein>
    <recommendedName>
        <fullName evidence="7">Major facilitator superfamily (MFS) profile domain-containing protein</fullName>
    </recommendedName>
</protein>
<dbReference type="EMBL" id="JAQIZZ010000001">
    <property type="protein sequence ID" value="KAJ5556678.1"/>
    <property type="molecule type" value="Genomic_DNA"/>
</dbReference>
<evidence type="ECO:0000256" key="2">
    <source>
        <dbReference type="ARBA" id="ARBA00022448"/>
    </source>
</evidence>
<dbReference type="InterPro" id="IPR020846">
    <property type="entry name" value="MFS_dom"/>
</dbReference>
<evidence type="ECO:0000256" key="5">
    <source>
        <dbReference type="ARBA" id="ARBA00023136"/>
    </source>
</evidence>
<evidence type="ECO:0000256" key="6">
    <source>
        <dbReference type="SAM" id="Phobius"/>
    </source>
</evidence>
<keyword evidence="5 6" id="KW-0472">Membrane</keyword>
<sequence length="189" mass="20270">MGLLQDFFGLMAARFFSGLAEAGLSPGISYCLSYWYRRSEYGLRLAVSYSSAALAGSFGGLLAAAILKMDGVGNKPGWTWIFILEGLGTIVKALLSFWLLADFPDKADFLSDSDKHRVCRRLTLDQFDAAGVGSGGSLYAFSLFLPTIVEEMAYASTTAQLFTVAPDALAFLTTIIVGYMGIAPEPEAS</sequence>
<evidence type="ECO:0000259" key="7">
    <source>
        <dbReference type="PROSITE" id="PS50850"/>
    </source>
</evidence>
<feature type="transmembrane region" description="Helical" evidence="6">
    <location>
        <begin position="46"/>
        <end position="67"/>
    </location>
</feature>
<evidence type="ECO:0000256" key="4">
    <source>
        <dbReference type="ARBA" id="ARBA00022989"/>
    </source>
</evidence>
<comment type="subcellular location">
    <subcellularLocation>
        <location evidence="1">Membrane</location>
        <topology evidence="1">Multi-pass membrane protein</topology>
    </subcellularLocation>
</comment>
<evidence type="ECO:0000256" key="3">
    <source>
        <dbReference type="ARBA" id="ARBA00022692"/>
    </source>
</evidence>
<keyword evidence="2" id="KW-0813">Transport</keyword>
<dbReference type="Gene3D" id="1.20.1250.20">
    <property type="entry name" value="MFS general substrate transporter like domains"/>
    <property type="match status" value="1"/>
</dbReference>
<dbReference type="PROSITE" id="PS50850">
    <property type="entry name" value="MFS"/>
    <property type="match status" value="1"/>
</dbReference>
<dbReference type="InterPro" id="IPR036259">
    <property type="entry name" value="MFS_trans_sf"/>
</dbReference>
<comment type="caution">
    <text evidence="8">The sequence shown here is derived from an EMBL/GenBank/DDBJ whole genome shotgun (WGS) entry which is preliminary data.</text>
</comment>
<evidence type="ECO:0000313" key="8">
    <source>
        <dbReference type="EMBL" id="KAJ5556678.1"/>
    </source>
</evidence>
<dbReference type="GO" id="GO:0016020">
    <property type="term" value="C:membrane"/>
    <property type="evidence" value="ECO:0007669"/>
    <property type="project" value="UniProtKB-SubCell"/>
</dbReference>
<name>A0AAD6D795_9EURO</name>
<gene>
    <name evidence="8" type="ORF">N7494_000593</name>
</gene>
<feature type="domain" description="Major facilitator superfamily (MFS) profile" evidence="7">
    <location>
        <begin position="1"/>
        <end position="189"/>
    </location>
</feature>
<keyword evidence="9" id="KW-1185">Reference proteome</keyword>
<feature type="transmembrane region" description="Helical" evidence="6">
    <location>
        <begin position="79"/>
        <end position="101"/>
    </location>
</feature>
<organism evidence="8 9">
    <name type="scientific">Penicillium frequentans</name>
    <dbReference type="NCBI Taxonomy" id="3151616"/>
    <lineage>
        <taxon>Eukaryota</taxon>
        <taxon>Fungi</taxon>
        <taxon>Dikarya</taxon>
        <taxon>Ascomycota</taxon>
        <taxon>Pezizomycotina</taxon>
        <taxon>Eurotiomycetes</taxon>
        <taxon>Eurotiomycetidae</taxon>
        <taxon>Eurotiales</taxon>
        <taxon>Aspergillaceae</taxon>
        <taxon>Penicillium</taxon>
    </lineage>
</organism>
<evidence type="ECO:0000313" key="9">
    <source>
        <dbReference type="Proteomes" id="UP001220324"/>
    </source>
</evidence>